<feature type="chain" id="PRO_5004383442" description="Outer membrane protein beta-barrel domain-containing protein" evidence="1">
    <location>
        <begin position="27"/>
        <end position="200"/>
    </location>
</feature>
<keyword evidence="3" id="KW-1185">Reference proteome</keyword>
<dbReference type="Gene3D" id="2.40.160.20">
    <property type="match status" value="1"/>
</dbReference>
<dbReference type="Pfam" id="PF09411">
    <property type="entry name" value="PagL"/>
    <property type="match status" value="1"/>
</dbReference>
<name>R4YS83_OLEAN</name>
<evidence type="ECO:0000256" key="1">
    <source>
        <dbReference type="SAM" id="SignalP"/>
    </source>
</evidence>
<accession>R4YS83</accession>
<proteinExistence type="predicted"/>
<evidence type="ECO:0000313" key="3">
    <source>
        <dbReference type="Proteomes" id="UP000032749"/>
    </source>
</evidence>
<protein>
    <recommendedName>
        <fullName evidence="4">Outer membrane protein beta-barrel domain-containing protein</fullName>
    </recommendedName>
</protein>
<keyword evidence="1" id="KW-0732">Signal</keyword>
<gene>
    <name evidence="2" type="ORF">OLEAN_C19470</name>
</gene>
<dbReference type="KEGG" id="oai:OLEAN_C19470"/>
<dbReference type="Proteomes" id="UP000032749">
    <property type="component" value="Chromosome"/>
</dbReference>
<evidence type="ECO:0008006" key="4">
    <source>
        <dbReference type="Google" id="ProtNLM"/>
    </source>
</evidence>
<dbReference type="InterPro" id="IPR018550">
    <property type="entry name" value="Lipid-A_deacylase-rel"/>
</dbReference>
<reference evidence="2 3" key="1">
    <citation type="journal article" date="2013" name="Nat. Commun.">
        <title>Genome sequence and functional genomic analysis of the oil-degrading bacterium Oleispira antarctica.</title>
        <authorList>
            <person name="Kube M."/>
            <person name="Chernikova T.N."/>
            <person name="Al-Ramahi Y."/>
            <person name="Beloqui A."/>
            <person name="Lopez-Cortez N."/>
            <person name="Guazzaroni M.E."/>
            <person name="Heipieper H.J."/>
            <person name="Klages S."/>
            <person name="Kotsyurbenko O.R."/>
            <person name="Langer I."/>
            <person name="Nechitaylo T.Y."/>
            <person name="Lunsdorf H."/>
            <person name="Fernandez M."/>
            <person name="Juarez S."/>
            <person name="Ciordia S."/>
            <person name="Singer A."/>
            <person name="Kagan O."/>
            <person name="Egorova O."/>
            <person name="Petit P.A."/>
            <person name="Stogios P."/>
            <person name="Kim Y."/>
            <person name="Tchigvintsev A."/>
            <person name="Flick R."/>
            <person name="Denaro R."/>
            <person name="Genovese M."/>
            <person name="Albar J.P."/>
            <person name="Reva O.N."/>
            <person name="Martinez-Gomariz M."/>
            <person name="Tran H."/>
            <person name="Ferrer M."/>
            <person name="Savchenko A."/>
            <person name="Yakunin A.F."/>
            <person name="Yakimov M.M."/>
            <person name="Golyshina O.V."/>
            <person name="Reinhardt R."/>
            <person name="Golyshin P.N."/>
        </authorList>
    </citation>
    <scope>NUCLEOTIDE SEQUENCE [LARGE SCALE GENOMIC DNA]</scope>
</reference>
<dbReference type="OrthoDB" id="9797122at2"/>
<dbReference type="EMBL" id="FO203512">
    <property type="protein sequence ID" value="CCK76123.1"/>
    <property type="molecule type" value="Genomic_DNA"/>
</dbReference>
<dbReference type="HOGENOM" id="CLU_1365050_0_0_6"/>
<sequence>MRVMSVIAVIASLLVGTIATTSSASAYEAKLPNMPIKRYLNNMYLDHTLGFRIGTPTTQQNIVIDSKEVYVQKELSMLSVGLMMPSIEVAIAQLNGGVDHGYNYSIGPSYSIPLTGFASRLRLTAHTKVHWLTKHEFSNEDGSSTKRYGGPVQFTYAVGGKYQIEKNTYVEYNWQHMSNGDRYDYNPALETHNLTVGVNF</sequence>
<dbReference type="AlphaFoldDB" id="R4YS83"/>
<feature type="signal peptide" evidence="1">
    <location>
        <begin position="1"/>
        <end position="26"/>
    </location>
</feature>
<evidence type="ECO:0000313" key="2">
    <source>
        <dbReference type="EMBL" id="CCK76123.1"/>
    </source>
</evidence>
<organism evidence="2 3">
    <name type="scientific">Oleispira antarctica RB-8</name>
    <dbReference type="NCBI Taxonomy" id="698738"/>
    <lineage>
        <taxon>Bacteria</taxon>
        <taxon>Pseudomonadati</taxon>
        <taxon>Pseudomonadota</taxon>
        <taxon>Gammaproteobacteria</taxon>
        <taxon>Oceanospirillales</taxon>
        <taxon>Oceanospirillaceae</taxon>
        <taxon>Oleispira</taxon>
    </lineage>
</organism>